<proteinExistence type="predicted"/>
<evidence type="ECO:0000313" key="4">
    <source>
        <dbReference type="Proteomes" id="UP001385951"/>
    </source>
</evidence>
<organism evidence="3 4">
    <name type="scientific">Cerrena zonata</name>
    <dbReference type="NCBI Taxonomy" id="2478898"/>
    <lineage>
        <taxon>Eukaryota</taxon>
        <taxon>Fungi</taxon>
        <taxon>Dikarya</taxon>
        <taxon>Basidiomycota</taxon>
        <taxon>Agaricomycotina</taxon>
        <taxon>Agaricomycetes</taxon>
        <taxon>Polyporales</taxon>
        <taxon>Cerrenaceae</taxon>
        <taxon>Cerrena</taxon>
    </lineage>
</organism>
<reference evidence="3 4" key="1">
    <citation type="submission" date="2022-09" db="EMBL/GenBank/DDBJ databases">
        <authorList>
            <person name="Palmer J.M."/>
        </authorList>
    </citation>
    <scope>NUCLEOTIDE SEQUENCE [LARGE SCALE GENOMIC DNA]</scope>
    <source>
        <strain evidence="3 4">DSM 7382</strain>
    </source>
</reference>
<dbReference type="Gene3D" id="3.90.1200.10">
    <property type="match status" value="1"/>
</dbReference>
<accession>A0AAW0GUK3</accession>
<comment type="caution">
    <text evidence="3">The sequence shown here is derived from an EMBL/GenBank/DDBJ whole genome shotgun (WGS) entry which is preliminary data.</text>
</comment>
<protein>
    <recommendedName>
        <fullName evidence="2">Aminoglycoside phosphotransferase domain-containing protein</fullName>
    </recommendedName>
</protein>
<dbReference type="Proteomes" id="UP001385951">
    <property type="component" value="Unassembled WGS sequence"/>
</dbReference>
<gene>
    <name evidence="3" type="ORF">QCA50_003273</name>
</gene>
<dbReference type="PANTHER" id="PTHR21310:SF15">
    <property type="entry name" value="AMINOGLYCOSIDE PHOSPHOTRANSFERASE DOMAIN-CONTAINING PROTEIN"/>
    <property type="match status" value="1"/>
</dbReference>
<feature type="signal peptide" evidence="1">
    <location>
        <begin position="1"/>
        <end position="21"/>
    </location>
</feature>
<sequence>MNRDSPVPRACYLLLCAVADALDTVLSFVSPTVRPPHSPSDIEHLTDLEICQLRSPEGVLTPDLPGYPKFRVTPNTMLKQSQDYEEDTSDACEANALRVLCANTTIPVPHVRRVFHDGEDRIIALEFIEGCTLAEAWPSYSVWRKLCVAFTLRRYLRQIRRFCKAPPGAPPGPVIVEGNAPRTCFVPSIFGEVKPERGPFAFYSDLTAFFNDRRDRAVPRDDPYRNIPFDDSQPLVLCHLDLNLRNIMADKDNRLWIIDWSWSGYYPAWFEYIATTMQSQMATVCGTDDYLWRLMIPFICDPYFHHWRWLLKLGRSLSLK</sequence>
<keyword evidence="1" id="KW-0732">Signal</keyword>
<dbReference type="Pfam" id="PF01636">
    <property type="entry name" value="APH"/>
    <property type="match status" value="1"/>
</dbReference>
<keyword evidence="4" id="KW-1185">Reference proteome</keyword>
<evidence type="ECO:0000256" key="1">
    <source>
        <dbReference type="SAM" id="SignalP"/>
    </source>
</evidence>
<dbReference type="InterPro" id="IPR002575">
    <property type="entry name" value="Aminoglycoside_PTrfase"/>
</dbReference>
<dbReference type="InterPro" id="IPR051678">
    <property type="entry name" value="AGP_Transferase"/>
</dbReference>
<dbReference type="EMBL" id="JASBNA010000003">
    <property type="protein sequence ID" value="KAK7693702.1"/>
    <property type="molecule type" value="Genomic_DNA"/>
</dbReference>
<feature type="chain" id="PRO_5043530444" description="Aminoglycoside phosphotransferase domain-containing protein" evidence="1">
    <location>
        <begin position="22"/>
        <end position="320"/>
    </location>
</feature>
<evidence type="ECO:0000313" key="3">
    <source>
        <dbReference type="EMBL" id="KAK7693702.1"/>
    </source>
</evidence>
<dbReference type="PANTHER" id="PTHR21310">
    <property type="entry name" value="AMINOGLYCOSIDE PHOSPHOTRANSFERASE-RELATED-RELATED"/>
    <property type="match status" value="1"/>
</dbReference>
<dbReference type="AlphaFoldDB" id="A0AAW0GUK3"/>
<feature type="domain" description="Aminoglycoside phosphotransferase" evidence="2">
    <location>
        <begin position="193"/>
        <end position="273"/>
    </location>
</feature>
<evidence type="ECO:0000259" key="2">
    <source>
        <dbReference type="Pfam" id="PF01636"/>
    </source>
</evidence>
<name>A0AAW0GUK3_9APHY</name>
<dbReference type="SUPFAM" id="SSF56112">
    <property type="entry name" value="Protein kinase-like (PK-like)"/>
    <property type="match status" value="1"/>
</dbReference>
<dbReference type="InterPro" id="IPR011009">
    <property type="entry name" value="Kinase-like_dom_sf"/>
</dbReference>